<evidence type="ECO:0000313" key="7">
    <source>
        <dbReference type="Proteomes" id="UP000271554"/>
    </source>
</evidence>
<protein>
    <submittedName>
        <fullName evidence="6">HTH-type transcriptional repressor YvoA</fullName>
    </submittedName>
</protein>
<evidence type="ECO:0000256" key="2">
    <source>
        <dbReference type="ARBA" id="ARBA00023125"/>
    </source>
</evidence>
<dbReference type="RefSeq" id="WP_120720455.1">
    <property type="nucleotide sequence ID" value="NZ_CP032698.1"/>
</dbReference>
<gene>
    <name evidence="6" type="primary">yvoA_1</name>
    <name evidence="6" type="ORF">DWB77_01449</name>
</gene>
<dbReference type="InterPro" id="IPR036388">
    <property type="entry name" value="WH-like_DNA-bd_sf"/>
</dbReference>
<keyword evidence="2" id="KW-0238">DNA-binding</keyword>
<dbReference type="OrthoDB" id="7363114at2"/>
<dbReference type="SUPFAM" id="SSF46785">
    <property type="entry name" value="Winged helix' DNA-binding domain"/>
    <property type="match status" value="1"/>
</dbReference>
<feature type="domain" description="HTH gntR-type" evidence="5">
    <location>
        <begin position="21"/>
        <end position="89"/>
    </location>
</feature>
<name>A0A387H6C1_9ACTN</name>
<evidence type="ECO:0000256" key="3">
    <source>
        <dbReference type="ARBA" id="ARBA00023163"/>
    </source>
</evidence>
<proteinExistence type="predicted"/>
<reference evidence="6 7" key="1">
    <citation type="submission" date="2018-10" db="EMBL/GenBank/DDBJ databases">
        <title>Relationship between Morphology and Antimicrobial Activity in Streptomyces.</title>
        <authorList>
            <person name="Kang H.J."/>
            <person name="Kim S.B."/>
        </authorList>
    </citation>
    <scope>NUCLEOTIDE SEQUENCE [LARGE SCALE GENOMIC DNA]</scope>
    <source>
        <strain evidence="6 7">BH38</strain>
    </source>
</reference>
<dbReference type="Proteomes" id="UP000271554">
    <property type="component" value="Chromosome"/>
</dbReference>
<dbReference type="SMART" id="SM00345">
    <property type="entry name" value="HTH_GNTR"/>
    <property type="match status" value="1"/>
</dbReference>
<dbReference type="InterPro" id="IPR050679">
    <property type="entry name" value="Bact_HTH_transcr_reg"/>
</dbReference>
<dbReference type="PRINTS" id="PR00035">
    <property type="entry name" value="HTHGNTR"/>
</dbReference>
<dbReference type="CDD" id="cd07377">
    <property type="entry name" value="WHTH_GntR"/>
    <property type="match status" value="1"/>
</dbReference>
<keyword evidence="7" id="KW-1185">Reference proteome</keyword>
<keyword evidence="1" id="KW-0805">Transcription regulation</keyword>
<evidence type="ECO:0000256" key="1">
    <source>
        <dbReference type="ARBA" id="ARBA00023015"/>
    </source>
</evidence>
<dbReference type="PANTHER" id="PTHR44846:SF16">
    <property type="entry name" value="TRANSCRIPTIONAL REGULATOR PHNF-RELATED"/>
    <property type="match status" value="1"/>
</dbReference>
<dbReference type="Gene3D" id="3.40.1410.10">
    <property type="entry name" value="Chorismate lyase-like"/>
    <property type="match status" value="1"/>
</dbReference>
<feature type="compositionally biased region" description="Basic and acidic residues" evidence="4">
    <location>
        <begin position="1"/>
        <end position="15"/>
    </location>
</feature>
<dbReference type="AlphaFoldDB" id="A0A387H6C1"/>
<dbReference type="KEGG" id="shun:DWB77_01449"/>
<accession>A0A387H6C1</accession>
<evidence type="ECO:0000256" key="4">
    <source>
        <dbReference type="SAM" id="MobiDB-lite"/>
    </source>
</evidence>
<dbReference type="Pfam" id="PF07702">
    <property type="entry name" value="UTRA"/>
    <property type="match status" value="1"/>
</dbReference>
<dbReference type="GO" id="GO:0003677">
    <property type="term" value="F:DNA binding"/>
    <property type="evidence" value="ECO:0007669"/>
    <property type="project" value="UniProtKB-KW"/>
</dbReference>
<dbReference type="EMBL" id="CP032698">
    <property type="protein sequence ID" value="AYG79336.1"/>
    <property type="molecule type" value="Genomic_DNA"/>
</dbReference>
<dbReference type="SMART" id="SM00866">
    <property type="entry name" value="UTRA"/>
    <property type="match status" value="1"/>
</dbReference>
<feature type="region of interest" description="Disordered" evidence="4">
    <location>
        <begin position="1"/>
        <end position="22"/>
    </location>
</feature>
<dbReference type="InterPro" id="IPR011663">
    <property type="entry name" value="UTRA"/>
</dbReference>
<dbReference type="InterPro" id="IPR036390">
    <property type="entry name" value="WH_DNA-bd_sf"/>
</dbReference>
<sequence length="255" mass="28201">MSADATPDRPVRFPERGSGPSPLWAQTAELIQDEIQRRGLTAGARLPPERELGERLDISRVTLRKALAHLVDQGLVTASHGRGWFVAAPVAPREWPNDLESFTATARRKHMTPSSLVLHQDLRPATLDDADRLDVPAGAPLLRLERVRLLDDVRIAVDRTLLVATLAPGLDAVDFAKASLFEELHARGVELDRSETTIEARGADRTLADHLAIEPGSPVLALDQTIYARDQRPVLLSTVEYSGDRYRLRTTLQPR</sequence>
<dbReference type="Pfam" id="PF00392">
    <property type="entry name" value="GntR"/>
    <property type="match status" value="1"/>
</dbReference>
<evidence type="ECO:0000259" key="5">
    <source>
        <dbReference type="PROSITE" id="PS50949"/>
    </source>
</evidence>
<dbReference type="SUPFAM" id="SSF64288">
    <property type="entry name" value="Chorismate lyase-like"/>
    <property type="match status" value="1"/>
</dbReference>
<dbReference type="GO" id="GO:0003700">
    <property type="term" value="F:DNA-binding transcription factor activity"/>
    <property type="evidence" value="ECO:0007669"/>
    <property type="project" value="InterPro"/>
</dbReference>
<keyword evidence="3" id="KW-0804">Transcription</keyword>
<organism evidence="6 7">
    <name type="scientific">Streptomyces hundungensis</name>
    <dbReference type="NCBI Taxonomy" id="1077946"/>
    <lineage>
        <taxon>Bacteria</taxon>
        <taxon>Bacillati</taxon>
        <taxon>Actinomycetota</taxon>
        <taxon>Actinomycetes</taxon>
        <taxon>Kitasatosporales</taxon>
        <taxon>Streptomycetaceae</taxon>
        <taxon>Streptomyces</taxon>
    </lineage>
</organism>
<evidence type="ECO:0000313" key="6">
    <source>
        <dbReference type="EMBL" id="AYG79336.1"/>
    </source>
</evidence>
<dbReference type="InterPro" id="IPR000524">
    <property type="entry name" value="Tscrpt_reg_HTH_GntR"/>
</dbReference>
<dbReference type="InterPro" id="IPR028978">
    <property type="entry name" value="Chorismate_lyase_/UTRA_dom_sf"/>
</dbReference>
<dbReference type="PANTHER" id="PTHR44846">
    <property type="entry name" value="MANNOSYL-D-GLYCERATE TRANSPORT/METABOLISM SYSTEM REPRESSOR MNGR-RELATED"/>
    <property type="match status" value="1"/>
</dbReference>
<dbReference type="Gene3D" id="1.10.10.10">
    <property type="entry name" value="Winged helix-like DNA-binding domain superfamily/Winged helix DNA-binding domain"/>
    <property type="match status" value="1"/>
</dbReference>
<dbReference type="PROSITE" id="PS50949">
    <property type="entry name" value="HTH_GNTR"/>
    <property type="match status" value="1"/>
</dbReference>